<organism evidence="2 3">
    <name type="scientific">Stylosanthes scabra</name>
    <dbReference type="NCBI Taxonomy" id="79078"/>
    <lineage>
        <taxon>Eukaryota</taxon>
        <taxon>Viridiplantae</taxon>
        <taxon>Streptophyta</taxon>
        <taxon>Embryophyta</taxon>
        <taxon>Tracheophyta</taxon>
        <taxon>Spermatophyta</taxon>
        <taxon>Magnoliopsida</taxon>
        <taxon>eudicotyledons</taxon>
        <taxon>Gunneridae</taxon>
        <taxon>Pentapetalae</taxon>
        <taxon>rosids</taxon>
        <taxon>fabids</taxon>
        <taxon>Fabales</taxon>
        <taxon>Fabaceae</taxon>
        <taxon>Papilionoideae</taxon>
        <taxon>50 kb inversion clade</taxon>
        <taxon>dalbergioids sensu lato</taxon>
        <taxon>Dalbergieae</taxon>
        <taxon>Pterocarpus clade</taxon>
        <taxon>Stylosanthes</taxon>
    </lineage>
</organism>
<dbReference type="EMBL" id="JASCZI010181416">
    <property type="protein sequence ID" value="MED6183209.1"/>
    <property type="molecule type" value="Genomic_DNA"/>
</dbReference>
<feature type="region of interest" description="Disordered" evidence="1">
    <location>
        <begin position="1"/>
        <end position="55"/>
    </location>
</feature>
<evidence type="ECO:0000313" key="3">
    <source>
        <dbReference type="Proteomes" id="UP001341840"/>
    </source>
</evidence>
<comment type="caution">
    <text evidence="2">The sequence shown here is derived from an EMBL/GenBank/DDBJ whole genome shotgun (WGS) entry which is preliminary data.</text>
</comment>
<proteinExistence type="predicted"/>
<dbReference type="PANTHER" id="PTHR35735">
    <property type="entry name" value="PROTEIN NIM1-INTERACTING 2"/>
    <property type="match status" value="1"/>
</dbReference>
<keyword evidence="3" id="KW-1185">Reference proteome</keyword>
<gene>
    <name evidence="2" type="ORF">PIB30_035903</name>
</gene>
<dbReference type="Proteomes" id="UP001341840">
    <property type="component" value="Unassembled WGS sequence"/>
</dbReference>
<reference evidence="2 3" key="1">
    <citation type="journal article" date="2023" name="Plants (Basel)">
        <title>Bridging the Gap: Combining Genomics and Transcriptomics Approaches to Understand Stylosanthes scabra, an Orphan Legume from the Brazilian Caatinga.</title>
        <authorList>
            <person name="Ferreira-Neto J.R.C."/>
            <person name="da Silva M.D."/>
            <person name="Binneck E."/>
            <person name="de Melo N.F."/>
            <person name="da Silva R.H."/>
            <person name="de Melo A.L.T.M."/>
            <person name="Pandolfi V."/>
            <person name="Bustamante F.O."/>
            <person name="Brasileiro-Vidal A.C."/>
            <person name="Benko-Iseppon A.M."/>
        </authorList>
    </citation>
    <scope>NUCLEOTIDE SEQUENCE [LARGE SCALE GENOMIC DNA]</scope>
    <source>
        <tissue evidence="2">Leaves</tissue>
    </source>
</reference>
<protein>
    <submittedName>
        <fullName evidence="2">Uncharacterized protein</fullName>
    </submittedName>
</protein>
<dbReference type="InterPro" id="IPR034577">
    <property type="entry name" value="NIMIN-2"/>
</dbReference>
<feature type="compositionally biased region" description="Low complexity" evidence="1">
    <location>
        <begin position="17"/>
        <end position="27"/>
    </location>
</feature>
<accession>A0ABU6WD60</accession>
<evidence type="ECO:0000313" key="2">
    <source>
        <dbReference type="EMBL" id="MED6183209.1"/>
    </source>
</evidence>
<evidence type="ECO:0000256" key="1">
    <source>
        <dbReference type="SAM" id="MobiDB-lite"/>
    </source>
</evidence>
<sequence>MEIQKITLPKKRRTEQQEQQEMNNKLNNNKKLKPQNEEQEGADGDGGGSGVPTEDEVEEFYAILRRMKVAVTYFDDKGKGRRQWREALENADDLTAVDAGADEEPDDTNNKKKEFAFINEGFDLNAVAPEAAESGGS</sequence>
<dbReference type="PANTHER" id="PTHR35735:SF5">
    <property type="entry name" value="PROTEIN NIM1-INTERACTING 2"/>
    <property type="match status" value="1"/>
</dbReference>
<name>A0ABU6WD60_9FABA</name>